<evidence type="ECO:0000256" key="5">
    <source>
        <dbReference type="ARBA" id="ARBA00022692"/>
    </source>
</evidence>
<keyword evidence="10" id="KW-1185">Reference proteome</keyword>
<name>A0A5M6IMB1_9PROT</name>
<dbReference type="Proteomes" id="UP000325255">
    <property type="component" value="Unassembled WGS sequence"/>
</dbReference>
<dbReference type="AlphaFoldDB" id="A0A5M6IMB1"/>
<feature type="transmembrane region" description="Helical" evidence="8">
    <location>
        <begin position="208"/>
        <end position="226"/>
    </location>
</feature>
<evidence type="ECO:0000256" key="1">
    <source>
        <dbReference type="ARBA" id="ARBA00004651"/>
    </source>
</evidence>
<dbReference type="PANTHER" id="PTHR30269">
    <property type="entry name" value="TRANSMEMBRANE PROTEIN YFCA"/>
    <property type="match status" value="1"/>
</dbReference>
<keyword evidence="6 8" id="KW-1133">Transmembrane helix</keyword>
<dbReference type="EMBL" id="VWPK01000060">
    <property type="protein sequence ID" value="KAA5609087.1"/>
    <property type="molecule type" value="Genomic_DNA"/>
</dbReference>
<proteinExistence type="inferred from homology"/>
<comment type="similarity">
    <text evidence="2 8">Belongs to the 4-toluene sulfonate uptake permease (TSUP) (TC 2.A.102) family.</text>
</comment>
<evidence type="ECO:0000256" key="7">
    <source>
        <dbReference type="ARBA" id="ARBA00023136"/>
    </source>
</evidence>
<dbReference type="OrthoDB" id="9795324at2"/>
<feature type="transmembrane region" description="Helical" evidence="8">
    <location>
        <begin position="144"/>
        <end position="168"/>
    </location>
</feature>
<gene>
    <name evidence="9" type="ORF">F1189_26020</name>
</gene>
<feature type="transmembrane region" description="Helical" evidence="8">
    <location>
        <begin position="54"/>
        <end position="73"/>
    </location>
</feature>
<evidence type="ECO:0000256" key="4">
    <source>
        <dbReference type="ARBA" id="ARBA00022475"/>
    </source>
</evidence>
<feature type="transmembrane region" description="Helical" evidence="8">
    <location>
        <begin position="20"/>
        <end position="42"/>
    </location>
</feature>
<dbReference type="InterPro" id="IPR052017">
    <property type="entry name" value="TSUP"/>
</dbReference>
<evidence type="ECO:0000256" key="6">
    <source>
        <dbReference type="ARBA" id="ARBA00022989"/>
    </source>
</evidence>
<evidence type="ECO:0000313" key="10">
    <source>
        <dbReference type="Proteomes" id="UP000325255"/>
    </source>
</evidence>
<comment type="subcellular location">
    <subcellularLocation>
        <location evidence="1 8">Cell membrane</location>
        <topology evidence="1 8">Multi-pass membrane protein</topology>
    </subcellularLocation>
</comment>
<evidence type="ECO:0000256" key="3">
    <source>
        <dbReference type="ARBA" id="ARBA00022448"/>
    </source>
</evidence>
<protein>
    <recommendedName>
        <fullName evidence="8">Probable membrane transporter protein</fullName>
    </recommendedName>
</protein>
<keyword evidence="4 8" id="KW-1003">Cell membrane</keyword>
<dbReference type="InterPro" id="IPR002781">
    <property type="entry name" value="TM_pro_TauE-like"/>
</dbReference>
<dbReference type="RefSeq" id="WP_150044363.1">
    <property type="nucleotide sequence ID" value="NZ_OW485601.1"/>
</dbReference>
<feature type="transmembrane region" description="Helical" evidence="8">
    <location>
        <begin position="85"/>
        <end position="103"/>
    </location>
</feature>
<organism evidence="9 10">
    <name type="scientific">Rhodovastum atsumiense</name>
    <dbReference type="NCBI Taxonomy" id="504468"/>
    <lineage>
        <taxon>Bacteria</taxon>
        <taxon>Pseudomonadati</taxon>
        <taxon>Pseudomonadota</taxon>
        <taxon>Alphaproteobacteria</taxon>
        <taxon>Acetobacterales</taxon>
        <taxon>Acetobacteraceae</taxon>
        <taxon>Rhodovastum</taxon>
    </lineage>
</organism>
<sequence length="257" mass="27411">MDLLQVFLPDGSLLATSSLLTVVSLMFLYTFVGIVAGFGGALTTMPFITMLIPVKMAAPISVTVGTATALYAVVMDRKAVDWKSAITLIISSFVGVPFGLYVLKYAPDYYMKGGLGAFLVIYALYGLLAPKLPKFDRAWLPYPMGFLAGGLGAAFSTNGPPVVIYGVLRDLAPSAFRGTLNAFFAANNVAIVFGMVTGGIMTTNVLKIVILAVPVMVVGWLVGNFIHKRIPKERFQKLVYALLVLSGIMLLKGALGL</sequence>
<dbReference type="GO" id="GO:0005886">
    <property type="term" value="C:plasma membrane"/>
    <property type="evidence" value="ECO:0007669"/>
    <property type="project" value="UniProtKB-SubCell"/>
</dbReference>
<dbReference type="PANTHER" id="PTHR30269:SF37">
    <property type="entry name" value="MEMBRANE TRANSPORTER PROTEIN"/>
    <property type="match status" value="1"/>
</dbReference>
<evidence type="ECO:0000256" key="2">
    <source>
        <dbReference type="ARBA" id="ARBA00009142"/>
    </source>
</evidence>
<keyword evidence="7 8" id="KW-0472">Membrane</keyword>
<comment type="caution">
    <text evidence="9">The sequence shown here is derived from an EMBL/GenBank/DDBJ whole genome shotgun (WGS) entry which is preliminary data.</text>
</comment>
<reference evidence="9 10" key="1">
    <citation type="submission" date="2019-09" db="EMBL/GenBank/DDBJ databases">
        <title>Genome sequence of Rhodovastum atsumiense, a diverse member of the Acetobacteraceae family of non-sulfur purple photosynthetic bacteria.</title>
        <authorList>
            <person name="Meyer T."/>
            <person name="Kyndt J."/>
        </authorList>
    </citation>
    <scope>NUCLEOTIDE SEQUENCE [LARGE SCALE GENOMIC DNA]</scope>
    <source>
        <strain evidence="9 10">DSM 21279</strain>
    </source>
</reference>
<keyword evidence="5 8" id="KW-0812">Transmembrane</keyword>
<feature type="transmembrane region" description="Helical" evidence="8">
    <location>
        <begin position="238"/>
        <end position="255"/>
    </location>
</feature>
<accession>A0A5M6IMB1</accession>
<evidence type="ECO:0000313" key="9">
    <source>
        <dbReference type="EMBL" id="KAA5609087.1"/>
    </source>
</evidence>
<feature type="transmembrane region" description="Helical" evidence="8">
    <location>
        <begin position="180"/>
        <end position="202"/>
    </location>
</feature>
<dbReference type="Pfam" id="PF01925">
    <property type="entry name" value="TauE"/>
    <property type="match status" value="1"/>
</dbReference>
<feature type="transmembrane region" description="Helical" evidence="8">
    <location>
        <begin position="115"/>
        <end position="132"/>
    </location>
</feature>
<evidence type="ECO:0000256" key="8">
    <source>
        <dbReference type="RuleBase" id="RU363041"/>
    </source>
</evidence>
<keyword evidence="3" id="KW-0813">Transport</keyword>